<keyword evidence="4" id="KW-1185">Reference proteome</keyword>
<protein>
    <submittedName>
        <fullName evidence="3">IS3 family transposase</fullName>
    </submittedName>
</protein>
<evidence type="ECO:0000259" key="2">
    <source>
        <dbReference type="PROSITE" id="PS50994"/>
    </source>
</evidence>
<dbReference type="InterPro" id="IPR001584">
    <property type="entry name" value="Integrase_cat-core"/>
</dbReference>
<keyword evidence="1" id="KW-0175">Coiled coil</keyword>
<gene>
    <name evidence="3" type="ORF">I4X03_022920</name>
</gene>
<dbReference type="RefSeq" id="WP_223471439.1">
    <property type="nucleotide sequence ID" value="NZ_JAFBIL020000025.1"/>
</dbReference>
<accession>A0ABS7SW27</accession>
<feature type="coiled-coil region" evidence="1">
    <location>
        <begin position="56"/>
        <end position="83"/>
    </location>
</feature>
<reference evidence="3 4" key="1">
    <citation type="submission" date="2021-08" db="EMBL/GenBank/DDBJ databases">
        <title>Massilia sp. R798.</title>
        <authorList>
            <person name="Baek J.H."/>
            <person name="Jung H.S."/>
            <person name="Kim K.R."/>
            <person name="Jeon C.O."/>
        </authorList>
    </citation>
    <scope>NUCLEOTIDE SEQUENCE [LARGE SCALE GENOMIC DNA]</scope>
    <source>
        <strain evidence="3 4">R798</strain>
    </source>
</reference>
<dbReference type="Pfam" id="PF13333">
    <property type="entry name" value="rve_2"/>
    <property type="match status" value="1"/>
</dbReference>
<dbReference type="Pfam" id="PF01527">
    <property type="entry name" value="HTH_Tnp_1"/>
    <property type="match status" value="1"/>
</dbReference>
<dbReference type="SUPFAM" id="SSF46689">
    <property type="entry name" value="Homeodomain-like"/>
    <property type="match status" value="1"/>
</dbReference>
<evidence type="ECO:0000313" key="3">
    <source>
        <dbReference type="EMBL" id="MBZ2210120.1"/>
    </source>
</evidence>
<evidence type="ECO:0000256" key="1">
    <source>
        <dbReference type="SAM" id="Coils"/>
    </source>
</evidence>
<proteinExistence type="predicted"/>
<dbReference type="Pfam" id="PF00665">
    <property type="entry name" value="rve"/>
    <property type="match status" value="1"/>
</dbReference>
<dbReference type="Gene3D" id="3.30.420.10">
    <property type="entry name" value="Ribonuclease H-like superfamily/Ribonuclease H"/>
    <property type="match status" value="1"/>
</dbReference>
<dbReference type="InterPro" id="IPR048020">
    <property type="entry name" value="Transpos_IS3"/>
</dbReference>
<dbReference type="PROSITE" id="PS50994">
    <property type="entry name" value="INTEGRASE"/>
    <property type="match status" value="1"/>
</dbReference>
<dbReference type="InterPro" id="IPR012337">
    <property type="entry name" value="RNaseH-like_sf"/>
</dbReference>
<dbReference type="InterPro" id="IPR009057">
    <property type="entry name" value="Homeodomain-like_sf"/>
</dbReference>
<name>A0ABS7SW27_9BURK</name>
<feature type="domain" description="Integrase catalytic" evidence="2">
    <location>
        <begin position="214"/>
        <end position="377"/>
    </location>
</feature>
<dbReference type="EMBL" id="JAFBIL020000025">
    <property type="protein sequence ID" value="MBZ2210120.1"/>
    <property type="molecule type" value="Genomic_DNA"/>
</dbReference>
<dbReference type="NCBIfam" id="NF033516">
    <property type="entry name" value="transpos_IS3"/>
    <property type="match status" value="1"/>
</dbReference>
<dbReference type="Pfam" id="PF13276">
    <property type="entry name" value="HTH_21"/>
    <property type="match status" value="1"/>
</dbReference>
<dbReference type="InterPro" id="IPR002514">
    <property type="entry name" value="Transposase_8"/>
</dbReference>
<organism evidence="3 4">
    <name type="scientific">Massilia soli</name>
    <dbReference type="NCBI Taxonomy" id="2792854"/>
    <lineage>
        <taxon>Bacteria</taxon>
        <taxon>Pseudomonadati</taxon>
        <taxon>Pseudomonadota</taxon>
        <taxon>Betaproteobacteria</taxon>
        <taxon>Burkholderiales</taxon>
        <taxon>Oxalobacteraceae</taxon>
        <taxon>Telluria group</taxon>
        <taxon>Massilia</taxon>
    </lineage>
</organism>
<sequence length="383" mass="45007">MSGKRYTEEFKIAAVKQVAQRGHPVSEVAERLGVSIHSLYAWVKRYGMPEEERKAVDAQCDEMRRLKAELKRVTEERDILKKGRGVLCQDVRVRYTLIVALQDHYSVRRLCKMLDVHPSGFYAWRHSPESQRAKEDKRLLVPIKQSWLESGAVYGYRKVSDDLRELGETCGINRVHRLMRSAGIRSQTGYGKRKYKRGGAPSLVAPNHLQRQFDVKEPNRVWVTDITYIRTYEGWLYLAVVLDLFSRQVVGWSMSSRIDRELAMNALLMAVWRRQPKNTVMVHSDQGSQFSSYDWRDFLDAHNLQQSMSRRGNCHDNAVAESFFQLIKRERIRRKIYATRAEAKEDVFDYIEMFYNPKRRHGFNEKLSPVNFEKRYFERLASV</sequence>
<comment type="caution">
    <text evidence="3">The sequence shown here is derived from an EMBL/GenBank/DDBJ whole genome shotgun (WGS) entry which is preliminary data.</text>
</comment>
<dbReference type="InterPro" id="IPR050900">
    <property type="entry name" value="Transposase_IS3/IS150/IS904"/>
</dbReference>
<dbReference type="SUPFAM" id="SSF53098">
    <property type="entry name" value="Ribonuclease H-like"/>
    <property type="match status" value="1"/>
</dbReference>
<dbReference type="Proteomes" id="UP000809349">
    <property type="component" value="Unassembled WGS sequence"/>
</dbReference>
<dbReference type="PANTHER" id="PTHR46889">
    <property type="entry name" value="TRANSPOSASE INSF FOR INSERTION SEQUENCE IS3B-RELATED"/>
    <property type="match status" value="1"/>
</dbReference>
<evidence type="ECO:0000313" key="4">
    <source>
        <dbReference type="Proteomes" id="UP000809349"/>
    </source>
</evidence>
<dbReference type="PANTHER" id="PTHR46889:SF4">
    <property type="entry name" value="TRANSPOSASE INSO FOR INSERTION SEQUENCE ELEMENT IS911B-RELATED"/>
    <property type="match status" value="1"/>
</dbReference>
<dbReference type="InterPro" id="IPR036397">
    <property type="entry name" value="RNaseH_sf"/>
</dbReference>
<dbReference type="Gene3D" id="1.10.10.60">
    <property type="entry name" value="Homeodomain-like"/>
    <property type="match status" value="1"/>
</dbReference>
<dbReference type="InterPro" id="IPR025948">
    <property type="entry name" value="HTH-like_dom"/>
</dbReference>